<reference evidence="5" key="1">
    <citation type="submission" date="2023-07" db="EMBL/GenBank/DDBJ databases">
        <authorList>
            <person name="Aktuganov G."/>
            <person name="Boyko T."/>
            <person name="Delegan Y."/>
            <person name="Galimzianova N."/>
            <person name="Gilvanova E."/>
            <person name="Korobov V."/>
            <person name="Kuzmina L."/>
            <person name="Melentiev A."/>
            <person name="Milman P."/>
            <person name="Ryabova A."/>
            <person name="Stupak E."/>
            <person name="Yasakov T."/>
            <person name="Zharikova N."/>
            <person name="Zhurenko E."/>
        </authorList>
    </citation>
    <scope>NUCLEOTIDE SEQUENCE</scope>
    <source>
        <strain evidence="5">IB-739</strain>
    </source>
</reference>
<name>A0ABT8V6S2_9BACL</name>
<dbReference type="InterPro" id="IPR012341">
    <property type="entry name" value="6hp_glycosidase-like_sf"/>
</dbReference>
<comment type="similarity">
    <text evidence="2">Belongs to the N-acylglucosamine 2-epimerase family.</text>
</comment>
<sequence>MRLSELRNSWLPEVEKEVKDNILAFWLKHSFDAKNGGFLGEISSDLTPLEEAEKSLVLNARILWTFSSAYRIFQAPAYLEAARRAYSYLNDRFTDREHGGLFWTVDAKGRPAQTKKQVYGQAFAIYAYAEYYRATAVPDALERAVKLFHLLEKHSFDPVFQGYVEALSRTWENTDDLSLSGKDLNEKKSMNTHLHVMEAYTNLYRVYPSEELARQLKALIEVTLEHIVDQKTAHFLLFFDEAWRSKCDHVSYGHDIEGSWLLVEAAEVLGDAVLLEQVKAIAVRMAEATYREGIDTDGGLWNEADAQGNLLDSNKDWWPQAESVVGFFNAYQLTGEEKYLNASLASWTFIENYMVDRRHGEWYWGVTRDRRPIVEQPKVSAWKCPYHNARACFEIIERFNHIHK</sequence>
<dbReference type="HAMAP" id="MF_00929">
    <property type="entry name" value="Cellobiose_2_epim"/>
    <property type="match status" value="1"/>
</dbReference>
<dbReference type="InterPro" id="IPR028584">
    <property type="entry name" value="Cellobiose_2_epim"/>
</dbReference>
<evidence type="ECO:0000313" key="5">
    <source>
        <dbReference type="EMBL" id="MDO3677143.1"/>
    </source>
</evidence>
<comment type="caution">
    <text evidence="5">The sequence shown here is derived from an EMBL/GenBank/DDBJ whole genome shotgun (WGS) entry which is preliminary data.</text>
</comment>
<evidence type="ECO:0000256" key="3">
    <source>
        <dbReference type="ARBA" id="ARBA00023235"/>
    </source>
</evidence>
<evidence type="ECO:0000256" key="2">
    <source>
        <dbReference type="ARBA" id="ARBA00008558"/>
    </source>
</evidence>
<comment type="similarity">
    <text evidence="4">Belongs to the cellobiose 2-epimerase family.</text>
</comment>
<dbReference type="SUPFAM" id="SSF48208">
    <property type="entry name" value="Six-hairpin glycosidases"/>
    <property type="match status" value="1"/>
</dbReference>
<dbReference type="Proteomes" id="UP001168883">
    <property type="component" value="Unassembled WGS sequence"/>
</dbReference>
<comment type="function">
    <text evidence="4">Catalyzes the reversible epimerization of cellobiose to 4-O-beta-D-glucopyranosyl-D-mannose (Glc-Man).</text>
</comment>
<comment type="catalytic activity">
    <reaction evidence="1 4">
        <text>D-cellobiose = beta-D-glucosyl-(1-&gt;4)-D-mannopyranose</text>
        <dbReference type="Rhea" id="RHEA:23384"/>
        <dbReference type="ChEBI" id="CHEBI:17057"/>
        <dbReference type="ChEBI" id="CHEBI:47931"/>
        <dbReference type="EC" id="5.1.3.11"/>
    </reaction>
</comment>
<proteinExistence type="inferred from homology"/>
<accession>A0ABT8V6S2</accession>
<gene>
    <name evidence="5" type="ORF">Q3C12_09015</name>
</gene>
<dbReference type="PANTHER" id="PTHR15108">
    <property type="entry name" value="N-ACYLGLUCOSAMINE-2-EPIMERASE"/>
    <property type="match status" value="1"/>
</dbReference>
<dbReference type="Gene3D" id="1.50.10.10">
    <property type="match status" value="1"/>
</dbReference>
<organism evidence="5 6">
    <name type="scientific">Paenibacillus ehimensis</name>
    <dbReference type="NCBI Taxonomy" id="79264"/>
    <lineage>
        <taxon>Bacteria</taxon>
        <taxon>Bacillati</taxon>
        <taxon>Bacillota</taxon>
        <taxon>Bacilli</taxon>
        <taxon>Bacillales</taxon>
        <taxon>Paenibacillaceae</taxon>
        <taxon>Paenibacillus</taxon>
    </lineage>
</organism>
<keyword evidence="3 4" id="KW-0413">Isomerase</keyword>
<evidence type="ECO:0000256" key="4">
    <source>
        <dbReference type="HAMAP-Rule" id="MF_00929"/>
    </source>
</evidence>
<dbReference type="InterPro" id="IPR010819">
    <property type="entry name" value="AGE/CE"/>
</dbReference>
<protein>
    <recommendedName>
        <fullName evidence="4">Cellobiose 2-epimerase</fullName>
        <shortName evidence="4">CE</shortName>
        <ecNumber evidence="4">5.1.3.11</ecNumber>
    </recommendedName>
</protein>
<dbReference type="RefSeq" id="WP_302878011.1">
    <property type="nucleotide sequence ID" value="NZ_JAUMKJ010000009.1"/>
</dbReference>
<dbReference type="EC" id="5.1.3.11" evidence="4"/>
<dbReference type="Pfam" id="PF07221">
    <property type="entry name" value="GlcNAc_2-epim"/>
    <property type="match status" value="1"/>
</dbReference>
<dbReference type="EMBL" id="JAUMKJ010000009">
    <property type="protein sequence ID" value="MDO3677143.1"/>
    <property type="molecule type" value="Genomic_DNA"/>
</dbReference>
<keyword evidence="6" id="KW-1185">Reference proteome</keyword>
<evidence type="ECO:0000313" key="6">
    <source>
        <dbReference type="Proteomes" id="UP001168883"/>
    </source>
</evidence>
<dbReference type="InterPro" id="IPR008928">
    <property type="entry name" value="6-hairpin_glycosidase_sf"/>
</dbReference>
<evidence type="ECO:0000256" key="1">
    <source>
        <dbReference type="ARBA" id="ARBA00001470"/>
    </source>
</evidence>